<reference evidence="5" key="2">
    <citation type="submission" date="2020-10" db="EMBL/GenBank/DDBJ databases">
        <authorList>
            <person name="Cooper E.A."/>
            <person name="Brenton Z.W."/>
            <person name="Flinn B.S."/>
            <person name="Jenkins J."/>
            <person name="Shu S."/>
            <person name="Flowers D."/>
            <person name="Luo F."/>
            <person name="Wang Y."/>
            <person name="Xia P."/>
            <person name="Barry K."/>
            <person name="Daum C."/>
            <person name="Lipzen A."/>
            <person name="Yoshinaga Y."/>
            <person name="Schmutz J."/>
            <person name="Saski C."/>
            <person name="Vermerris W."/>
            <person name="Kresovich S."/>
        </authorList>
    </citation>
    <scope>NUCLEOTIDE SEQUENCE</scope>
</reference>
<feature type="signal peptide" evidence="4">
    <location>
        <begin position="1"/>
        <end position="29"/>
    </location>
</feature>
<sequence>MAVRRAALHLHGMLLLAAAVAVAVSGAAAAKVPAMYVFGDSTADVGNNDYLPWSIARADFPHNGVDFPGGTPTGRFSNGLIGADFLAIAMGFSGSPPPYLSLMAATAANSSSEVTRNTTMAAYMSGANFASAGSGLLDSTGSTISMTQQIGYFSDLKDQMSTRLSAGRVADSLSKSVFLISAGSNDAFDFFSQNRSPDSTAIQQFSEAMISTYDSHVKALYHLEARKFAVINVPLIGCCPYLRSQNPTGECVEQLNKIAKSLNDGIKELFSNLSSEMQGMKYSIGNAYQLVSSLIQNPHAAGLEEVKSACCGGGRFNAEIGCTPISSCCSDRSKYLFWDLLHPTQATSKFAGLAFYDGPAQFVSPISIKQLVEA</sequence>
<keyword evidence="4" id="KW-0732">Signal</keyword>
<gene>
    <name evidence="5" type="ORF">BDA96_04G019100</name>
</gene>
<evidence type="ECO:0000256" key="1">
    <source>
        <dbReference type="ARBA" id="ARBA00008668"/>
    </source>
</evidence>
<feature type="chain" id="PRO_5038123883" description="GDSL esterase/lipase" evidence="4">
    <location>
        <begin position="30"/>
        <end position="374"/>
    </location>
</feature>
<dbReference type="AlphaFoldDB" id="A0A921UGM3"/>
<dbReference type="InterPro" id="IPR036514">
    <property type="entry name" value="SGNH_hydro_sf"/>
</dbReference>
<reference evidence="5" key="1">
    <citation type="journal article" date="2019" name="BMC Genomics">
        <title>A new reference genome for Sorghum bicolor reveals high levels of sequence similarity between sweet and grain genotypes: implications for the genetics of sugar metabolism.</title>
        <authorList>
            <person name="Cooper E.A."/>
            <person name="Brenton Z.W."/>
            <person name="Flinn B.S."/>
            <person name="Jenkins J."/>
            <person name="Shu S."/>
            <person name="Flowers D."/>
            <person name="Luo F."/>
            <person name="Wang Y."/>
            <person name="Xia P."/>
            <person name="Barry K."/>
            <person name="Daum C."/>
            <person name="Lipzen A."/>
            <person name="Yoshinaga Y."/>
            <person name="Schmutz J."/>
            <person name="Saski C."/>
            <person name="Vermerris W."/>
            <person name="Kresovich S."/>
        </authorList>
    </citation>
    <scope>NUCLEOTIDE SEQUENCE</scope>
</reference>
<accession>A0A921UGM3</accession>
<dbReference type="GO" id="GO:0016788">
    <property type="term" value="F:hydrolase activity, acting on ester bonds"/>
    <property type="evidence" value="ECO:0007669"/>
    <property type="project" value="InterPro"/>
</dbReference>
<dbReference type="PANTHER" id="PTHR45648:SF78">
    <property type="entry name" value="GDSL ESTERASE_LIPASE"/>
    <property type="match status" value="1"/>
</dbReference>
<dbReference type="Gene3D" id="3.40.50.1110">
    <property type="entry name" value="SGNH hydrolase"/>
    <property type="match status" value="1"/>
</dbReference>
<proteinExistence type="inferred from homology"/>
<dbReference type="OMA" id="SSCCADR"/>
<evidence type="ECO:0000256" key="4">
    <source>
        <dbReference type="SAM" id="SignalP"/>
    </source>
</evidence>
<dbReference type="InterPro" id="IPR051058">
    <property type="entry name" value="GDSL_Est/Lipase"/>
</dbReference>
<evidence type="ECO:0000313" key="5">
    <source>
        <dbReference type="EMBL" id="KAG0531387.1"/>
    </source>
</evidence>
<dbReference type="GO" id="GO:0016042">
    <property type="term" value="P:lipid catabolic process"/>
    <property type="evidence" value="ECO:0007669"/>
    <property type="project" value="UniProtKB-KW"/>
</dbReference>
<evidence type="ECO:0000256" key="2">
    <source>
        <dbReference type="ARBA" id="ARBA00022801"/>
    </source>
</evidence>
<dbReference type="Pfam" id="PF00657">
    <property type="entry name" value="Lipase_GDSL"/>
    <property type="match status" value="1"/>
</dbReference>
<evidence type="ECO:0008006" key="7">
    <source>
        <dbReference type="Google" id="ProtNLM"/>
    </source>
</evidence>
<comment type="caution">
    <text evidence="5">The sequence shown here is derived from an EMBL/GenBank/DDBJ whole genome shotgun (WGS) entry which is preliminary data.</text>
</comment>
<dbReference type="Proteomes" id="UP000807115">
    <property type="component" value="Chromosome 4"/>
</dbReference>
<dbReference type="CDD" id="cd01837">
    <property type="entry name" value="SGNH_plant_lipase_like"/>
    <property type="match status" value="1"/>
</dbReference>
<evidence type="ECO:0000313" key="6">
    <source>
        <dbReference type="Proteomes" id="UP000807115"/>
    </source>
</evidence>
<evidence type="ECO:0000256" key="3">
    <source>
        <dbReference type="ARBA" id="ARBA00022963"/>
    </source>
</evidence>
<name>A0A921UGM3_SORBI</name>
<dbReference type="InterPro" id="IPR035669">
    <property type="entry name" value="SGNH_plant_lipase-like"/>
</dbReference>
<keyword evidence="2" id="KW-0378">Hydrolase</keyword>
<dbReference type="SUPFAM" id="SSF52266">
    <property type="entry name" value="SGNH hydrolase"/>
    <property type="match status" value="1"/>
</dbReference>
<dbReference type="Gramene" id="EES04385">
    <property type="protein sequence ID" value="EES04385"/>
    <property type="gene ID" value="SORBI_3004G016600"/>
</dbReference>
<keyword evidence="3" id="KW-0443">Lipid metabolism</keyword>
<comment type="similarity">
    <text evidence="1">Belongs to the 'GDSL' lipolytic enzyme family.</text>
</comment>
<protein>
    <recommendedName>
        <fullName evidence="7">GDSL esterase/lipase</fullName>
    </recommendedName>
</protein>
<keyword evidence="3" id="KW-0442">Lipid degradation</keyword>
<dbReference type="PANTHER" id="PTHR45648">
    <property type="entry name" value="GDSL LIPASE/ACYLHYDROLASE FAMILY PROTEIN (AFU_ORTHOLOGUE AFUA_4G14700)"/>
    <property type="match status" value="1"/>
</dbReference>
<organism evidence="5 6">
    <name type="scientific">Sorghum bicolor</name>
    <name type="common">Sorghum</name>
    <name type="synonym">Sorghum vulgare</name>
    <dbReference type="NCBI Taxonomy" id="4558"/>
    <lineage>
        <taxon>Eukaryota</taxon>
        <taxon>Viridiplantae</taxon>
        <taxon>Streptophyta</taxon>
        <taxon>Embryophyta</taxon>
        <taxon>Tracheophyta</taxon>
        <taxon>Spermatophyta</taxon>
        <taxon>Magnoliopsida</taxon>
        <taxon>Liliopsida</taxon>
        <taxon>Poales</taxon>
        <taxon>Poaceae</taxon>
        <taxon>PACMAD clade</taxon>
        <taxon>Panicoideae</taxon>
        <taxon>Andropogonodae</taxon>
        <taxon>Andropogoneae</taxon>
        <taxon>Sorghinae</taxon>
        <taxon>Sorghum</taxon>
    </lineage>
</organism>
<dbReference type="InterPro" id="IPR001087">
    <property type="entry name" value="GDSL"/>
</dbReference>
<dbReference type="EMBL" id="CM027683">
    <property type="protein sequence ID" value="KAG0531387.1"/>
    <property type="molecule type" value="Genomic_DNA"/>
</dbReference>